<dbReference type="PANTHER" id="PTHR21343">
    <property type="entry name" value="DETHIOBIOTIN SYNTHETASE"/>
    <property type="match status" value="1"/>
</dbReference>
<dbReference type="CDD" id="cd01750">
    <property type="entry name" value="GATase1_CobQ"/>
    <property type="match status" value="1"/>
</dbReference>
<gene>
    <name evidence="7" type="primary">cobQ</name>
    <name evidence="11" type="ORF">MBBAR_8c00320</name>
</gene>
<dbReference type="InterPro" id="IPR002586">
    <property type="entry name" value="CobQ/CobB/MinD/ParA_Nub-bd_dom"/>
</dbReference>
<feature type="domain" description="CobB/CobQ-like glutamine amidotransferase" evidence="10">
    <location>
        <begin position="254"/>
        <end position="451"/>
    </location>
</feature>
<evidence type="ECO:0000256" key="4">
    <source>
        <dbReference type="ARBA" id="ARBA00022573"/>
    </source>
</evidence>
<dbReference type="Pfam" id="PF01656">
    <property type="entry name" value="CbiA"/>
    <property type="match status" value="1"/>
</dbReference>
<dbReference type="AlphaFoldDB" id="A0A1V6N283"/>
<dbReference type="CDD" id="cd05389">
    <property type="entry name" value="CobQ_N"/>
    <property type="match status" value="1"/>
</dbReference>
<evidence type="ECO:0000256" key="6">
    <source>
        <dbReference type="ARBA" id="ARBA00025166"/>
    </source>
</evidence>
<protein>
    <recommendedName>
        <fullName evidence="3 7">Probable cobyric acid synthase</fullName>
    </recommendedName>
</protein>
<dbReference type="GO" id="GO:0003824">
    <property type="term" value="F:catalytic activity"/>
    <property type="evidence" value="ECO:0007669"/>
    <property type="project" value="InterPro"/>
</dbReference>
<dbReference type="InterPro" id="IPR004459">
    <property type="entry name" value="CobQ_synth"/>
</dbReference>
<dbReference type="UniPathway" id="UPA00148"/>
<dbReference type="SUPFAM" id="SSF52540">
    <property type="entry name" value="P-loop containing nucleoside triphosphate hydrolases"/>
    <property type="match status" value="1"/>
</dbReference>
<dbReference type="GO" id="GO:0015420">
    <property type="term" value="F:ABC-type vitamin B12 transporter activity"/>
    <property type="evidence" value="ECO:0007669"/>
    <property type="project" value="UniProtKB-UniRule"/>
</dbReference>
<evidence type="ECO:0000256" key="5">
    <source>
        <dbReference type="ARBA" id="ARBA00022962"/>
    </source>
</evidence>
<dbReference type="GO" id="GO:0009236">
    <property type="term" value="P:cobalamin biosynthetic process"/>
    <property type="evidence" value="ECO:0007669"/>
    <property type="project" value="UniProtKB-UniRule"/>
</dbReference>
<feature type="active site" evidence="7">
    <location>
        <position position="529"/>
    </location>
</feature>
<evidence type="ECO:0000313" key="11">
    <source>
        <dbReference type="EMBL" id="OQD58808.1"/>
    </source>
</evidence>
<organism evidence="11 12">
    <name type="scientific">Methanobrevibacter arboriphilus JCM 13429 = DSM 1125</name>
    <dbReference type="NCBI Taxonomy" id="1300164"/>
    <lineage>
        <taxon>Archaea</taxon>
        <taxon>Methanobacteriati</taxon>
        <taxon>Methanobacteriota</taxon>
        <taxon>Methanomada group</taxon>
        <taxon>Methanobacteria</taxon>
        <taxon>Methanobacteriales</taxon>
        <taxon>Methanobacteriaceae</taxon>
        <taxon>Methanobrevibacter</taxon>
    </lineage>
</organism>
<feature type="domain" description="CobQ/CobB/MinD/ParA nucleotide binding" evidence="9">
    <location>
        <begin position="5"/>
        <end position="236"/>
    </location>
</feature>
<evidence type="ECO:0000256" key="1">
    <source>
        <dbReference type="ARBA" id="ARBA00004953"/>
    </source>
</evidence>
<dbReference type="Pfam" id="PF07685">
    <property type="entry name" value="GATase_3"/>
    <property type="match status" value="1"/>
</dbReference>
<dbReference type="HAMAP" id="MF_00028">
    <property type="entry name" value="CobQ"/>
    <property type="match status" value="1"/>
</dbReference>
<dbReference type="RefSeq" id="WP_080460334.1">
    <property type="nucleotide sequence ID" value="NZ_JXMW01000008.1"/>
</dbReference>
<name>A0A1V6N283_METAZ</name>
<feature type="compositionally biased region" description="Low complexity" evidence="8">
    <location>
        <begin position="436"/>
        <end position="487"/>
    </location>
</feature>
<dbReference type="PANTHER" id="PTHR21343:SF1">
    <property type="entry name" value="COBYRIC ACID SYNTHASE"/>
    <property type="match status" value="1"/>
</dbReference>
<evidence type="ECO:0000256" key="8">
    <source>
        <dbReference type="SAM" id="MobiDB-lite"/>
    </source>
</evidence>
<keyword evidence="4 7" id="KW-0169">Cobalamin biosynthesis</keyword>
<dbReference type="Gene3D" id="3.40.50.880">
    <property type="match status" value="1"/>
</dbReference>
<dbReference type="SUPFAM" id="SSF52317">
    <property type="entry name" value="Class I glutamine amidotransferase-like"/>
    <property type="match status" value="1"/>
</dbReference>
<dbReference type="InterPro" id="IPR011698">
    <property type="entry name" value="GATase_3"/>
</dbReference>
<dbReference type="InterPro" id="IPR033949">
    <property type="entry name" value="CobQ_GATase1"/>
</dbReference>
<proteinExistence type="inferred from homology"/>
<dbReference type="PROSITE" id="PS51274">
    <property type="entry name" value="GATASE_COBBQ"/>
    <property type="match status" value="1"/>
</dbReference>
<dbReference type="NCBIfam" id="TIGR00313">
    <property type="entry name" value="cobQ"/>
    <property type="match status" value="1"/>
</dbReference>
<comment type="caution">
    <text evidence="11">The sequence shown here is derived from an EMBL/GenBank/DDBJ whole genome shotgun (WGS) entry which is preliminary data.</text>
</comment>
<dbReference type="NCBIfam" id="NF001989">
    <property type="entry name" value="PRK00784.1"/>
    <property type="match status" value="1"/>
</dbReference>
<dbReference type="EMBL" id="JXMW01000008">
    <property type="protein sequence ID" value="OQD58808.1"/>
    <property type="molecule type" value="Genomic_DNA"/>
</dbReference>
<dbReference type="InterPro" id="IPR047045">
    <property type="entry name" value="CobQ_N"/>
</dbReference>
<evidence type="ECO:0000259" key="10">
    <source>
        <dbReference type="Pfam" id="PF07685"/>
    </source>
</evidence>
<accession>A0A1V6N283</accession>
<sequence>MAKCIMVQGTSSNAGKSVMVAALCRIYSRRGYKVAPFKSQNMSLNSYTTKENGEIAIAQVLQAEAADVEPSIHMNPILLKPKGNFKSQVIIQGKAVADMNFYDYQHKFREKALTAINESLEKLKKEYDIIFIEGAGSPAEINMRKEDLANMEIAHIANADVLLVADIDKGGVFASIAGTFSLLDDYDRSRLKAVIINKFSGNLDILMPGIEKIEKIIDAPVLGVLPYDHDLHLPEEDSASLFEHKFNSNKDVVIGVIRLPKIANFTDIDPFEFEDDVGLKLIDINDNIINPNGEIIDIDAILIPGTRNTTEDMIAIEKSGMANQIREINKKHPNVPIVGICGGYQILGKKIYDENRRESEEGSVDGLGLLNIETFFKNNLSEEKIVEQSEGVILNEGTIKDEYGDFKNIFSSIKGEIIKGYEIHEGITTLDPSHYNNNNNNTTNTTNNNNADNYNNTVNDNNADNYNNTDDNNNYKNNNINKNNKDTNNFRTELPLLKIKKGIGNIKQKDEKMLFDGAINGNVFGSYFHGIFHNYNFRREFLNYIRKNKGLETKFEEDPYETKKDYSIDRLAKIVEENLDMEFIDNLLNNQE</sequence>
<comment type="pathway">
    <text evidence="1 7">Cofactor biosynthesis; adenosylcobalamin biosynthesis.</text>
</comment>
<keyword evidence="12" id="KW-1185">Reference proteome</keyword>
<dbReference type="InterPro" id="IPR027417">
    <property type="entry name" value="P-loop_NTPase"/>
</dbReference>
<dbReference type="Gene3D" id="3.40.50.300">
    <property type="entry name" value="P-loop containing nucleotide triphosphate hydrolases"/>
    <property type="match status" value="1"/>
</dbReference>
<feature type="active site" description="Nucleophile" evidence="7">
    <location>
        <position position="341"/>
    </location>
</feature>
<dbReference type="OrthoDB" id="53136at2157"/>
<dbReference type="InterPro" id="IPR029062">
    <property type="entry name" value="Class_I_gatase-like"/>
</dbReference>
<evidence type="ECO:0000256" key="7">
    <source>
        <dbReference type="HAMAP-Rule" id="MF_00028"/>
    </source>
</evidence>
<comment type="function">
    <text evidence="6 7">Catalyzes amidations at positions B, D, E, and G on adenosylcobyrinic A,C-diamide. NH(2) groups are provided by glutamine, and one molecule of ATP is hydrogenolyzed for each amidation.</text>
</comment>
<keyword evidence="5 7" id="KW-0315">Glutamine amidotransferase</keyword>
<evidence type="ECO:0000259" key="9">
    <source>
        <dbReference type="Pfam" id="PF01656"/>
    </source>
</evidence>
<dbReference type="Proteomes" id="UP000191661">
    <property type="component" value="Unassembled WGS sequence"/>
</dbReference>
<comment type="similarity">
    <text evidence="2 7">Belongs to the CobB/CobQ family. CobQ subfamily.</text>
</comment>
<feature type="region of interest" description="Disordered" evidence="8">
    <location>
        <begin position="432"/>
        <end position="487"/>
    </location>
</feature>
<evidence type="ECO:0000313" key="12">
    <source>
        <dbReference type="Proteomes" id="UP000191661"/>
    </source>
</evidence>
<reference evidence="11 12" key="1">
    <citation type="submission" date="2014-12" db="EMBL/GenBank/DDBJ databases">
        <title>Genome sequence of Methanobrevibacter arboriphilicus DH1, DSM1125.</title>
        <authorList>
            <person name="Poehlein A."/>
            <person name="Thauer R.K."/>
            <person name="Seedorf H."/>
            <person name="Daniel R."/>
        </authorList>
    </citation>
    <scope>NUCLEOTIDE SEQUENCE [LARGE SCALE GENOMIC DNA]</scope>
    <source>
        <strain evidence="11 12">DH1</strain>
    </source>
</reference>
<evidence type="ECO:0000256" key="3">
    <source>
        <dbReference type="ARBA" id="ARBA00014921"/>
    </source>
</evidence>
<evidence type="ECO:0000256" key="2">
    <source>
        <dbReference type="ARBA" id="ARBA00006205"/>
    </source>
</evidence>